<dbReference type="RefSeq" id="WP_090666903.1">
    <property type="nucleotide sequence ID" value="NZ_CAJNAP010000002.1"/>
</dbReference>
<dbReference type="Proteomes" id="UP000601736">
    <property type="component" value="Unassembled WGS sequence"/>
</dbReference>
<evidence type="ECO:0000256" key="1">
    <source>
        <dbReference type="SAM" id="Phobius"/>
    </source>
</evidence>
<keyword evidence="1" id="KW-0472">Membrane</keyword>
<dbReference type="InterPro" id="IPR050400">
    <property type="entry name" value="Bact_Cytoskel_RodZ"/>
</dbReference>
<dbReference type="AlphaFoldDB" id="A0A1I4N1W9"/>
<evidence type="ECO:0000313" key="3">
    <source>
        <dbReference type="EMBL" id="CAE6489806.1"/>
    </source>
</evidence>
<dbReference type="InterPro" id="IPR001387">
    <property type="entry name" value="Cro/C1-type_HTH"/>
</dbReference>
<protein>
    <submittedName>
        <fullName evidence="4">Cytoskeleton protein RodZ</fullName>
    </submittedName>
</protein>
<dbReference type="SUPFAM" id="SSF47413">
    <property type="entry name" value="lambda repressor-like DNA-binding domains"/>
    <property type="match status" value="1"/>
</dbReference>
<name>A0A1I4N1W9_9PROT</name>
<dbReference type="PANTHER" id="PTHR34475">
    <property type="match status" value="1"/>
</dbReference>
<dbReference type="InterPro" id="IPR010982">
    <property type="entry name" value="Lambda_DNA-bd_dom_sf"/>
</dbReference>
<feature type="domain" description="HTH cro/C1-type" evidence="2">
    <location>
        <begin position="40"/>
        <end position="69"/>
    </location>
</feature>
<dbReference type="STRING" id="52442.SAMN05421880_10656"/>
<gene>
    <name evidence="3" type="ORF">NMYAN_100083</name>
    <name evidence="4" type="ORF">SAMN05421880_10656</name>
</gene>
<evidence type="ECO:0000313" key="4">
    <source>
        <dbReference type="EMBL" id="SFM09316.1"/>
    </source>
</evidence>
<organism evidence="4 5">
    <name type="scientific">Nitrosomonas nitrosa</name>
    <dbReference type="NCBI Taxonomy" id="52442"/>
    <lineage>
        <taxon>Bacteria</taxon>
        <taxon>Pseudomonadati</taxon>
        <taxon>Pseudomonadota</taxon>
        <taxon>Betaproteobacteria</taxon>
        <taxon>Nitrosomonadales</taxon>
        <taxon>Nitrosomonadaceae</taxon>
        <taxon>Nitrosomonas</taxon>
    </lineage>
</organism>
<dbReference type="Pfam" id="PF13464">
    <property type="entry name" value="RodZ_C"/>
    <property type="match status" value="1"/>
</dbReference>
<dbReference type="InterPro" id="IPR025194">
    <property type="entry name" value="RodZ-like_C"/>
</dbReference>
<keyword evidence="1" id="KW-0812">Transmembrane</keyword>
<dbReference type="EMBL" id="CAJNAP010000002">
    <property type="protein sequence ID" value="CAE6489806.1"/>
    <property type="molecule type" value="Genomic_DNA"/>
</dbReference>
<dbReference type="SMART" id="SM00530">
    <property type="entry name" value="HTH_XRE"/>
    <property type="match status" value="1"/>
</dbReference>
<accession>A0A1I4N1W9</accession>
<dbReference type="CDD" id="cd00093">
    <property type="entry name" value="HTH_XRE"/>
    <property type="match status" value="1"/>
</dbReference>
<dbReference type="OrthoDB" id="8561330at2"/>
<proteinExistence type="predicted"/>
<dbReference type="Proteomes" id="UP000199561">
    <property type="component" value="Unassembled WGS sequence"/>
</dbReference>
<dbReference type="PANTHER" id="PTHR34475:SF1">
    <property type="entry name" value="CYTOSKELETON PROTEIN RODZ"/>
    <property type="match status" value="1"/>
</dbReference>
<evidence type="ECO:0000259" key="2">
    <source>
        <dbReference type="PROSITE" id="PS50943"/>
    </source>
</evidence>
<dbReference type="Pfam" id="PF13413">
    <property type="entry name" value="HTH_25"/>
    <property type="match status" value="1"/>
</dbReference>
<dbReference type="Gene3D" id="1.10.260.40">
    <property type="entry name" value="lambda repressor-like DNA-binding domains"/>
    <property type="match status" value="1"/>
</dbReference>
<dbReference type="PROSITE" id="PS50943">
    <property type="entry name" value="HTH_CROC1"/>
    <property type="match status" value="1"/>
</dbReference>
<dbReference type="GO" id="GO:0003677">
    <property type="term" value="F:DNA binding"/>
    <property type="evidence" value="ECO:0007669"/>
    <property type="project" value="InterPro"/>
</dbReference>
<reference evidence="3" key="2">
    <citation type="submission" date="2021-02" db="EMBL/GenBank/DDBJ databases">
        <authorList>
            <person name="Han P."/>
        </authorList>
    </citation>
    <scope>NUCLEOTIDE SEQUENCE</scope>
    <source>
        <strain evidence="3">Nitrosomonas nitrosa 18-3D</strain>
    </source>
</reference>
<sequence length="315" mass="34504">MNERNENNQNMLEPKGGIQEGASEYAGEKLEAAGGFGQLLRAERLKRGLSINEVARRLHLSAQQIHAIEEEDFSKLPSGTYLRGFIKNYSNLLQLDTNAMLRLLTQSAPVASRQSILKSSSTVPLTVSKRSYSGRRGLGTIMVLILALLGYGVYQGGDWDQESVTILKEPSGDLSNSQTEHGQVTMELLLPQSSLAPLPSLEKQPVPETRSPEFGIAPTTPSVIEPPVVESPVSSDKTLHLSFSKDSWVEIRDSDKKVIFVKTNPKGTEQVITGVPPFYLVIGNASGVNLTYNGRSVDMTPYTRKSDDVARFSLE</sequence>
<evidence type="ECO:0000313" key="5">
    <source>
        <dbReference type="Proteomes" id="UP000199561"/>
    </source>
</evidence>
<keyword evidence="5" id="KW-1185">Reference proteome</keyword>
<reference evidence="4 5" key="1">
    <citation type="submission" date="2016-10" db="EMBL/GenBank/DDBJ databases">
        <authorList>
            <person name="de Groot N.N."/>
        </authorList>
    </citation>
    <scope>NUCLEOTIDE SEQUENCE [LARGE SCALE GENOMIC DNA]</scope>
    <source>
        <strain evidence="4 5">Nm146</strain>
    </source>
</reference>
<keyword evidence="1" id="KW-1133">Transmembrane helix</keyword>
<feature type="transmembrane region" description="Helical" evidence="1">
    <location>
        <begin position="137"/>
        <end position="154"/>
    </location>
</feature>
<dbReference type="EMBL" id="FOUF01000006">
    <property type="protein sequence ID" value="SFM09316.1"/>
    <property type="molecule type" value="Genomic_DNA"/>
</dbReference>